<protein>
    <submittedName>
        <fullName evidence="1">Uncharacterized protein</fullName>
    </submittedName>
</protein>
<comment type="caution">
    <text evidence="1">The sequence shown here is derived from an EMBL/GenBank/DDBJ whole genome shotgun (WGS) entry which is preliminary data.</text>
</comment>
<dbReference type="EMBL" id="MOBO01000001">
    <property type="protein sequence ID" value="RON42370.1"/>
    <property type="molecule type" value="Genomic_DNA"/>
</dbReference>
<name>A0A423JXE4_9PSED</name>
<accession>A0A423JXE4</accession>
<organism evidence="1 2">
    <name type="scientific">Pseudomonas brassicacearum</name>
    <dbReference type="NCBI Taxonomy" id="930166"/>
    <lineage>
        <taxon>Bacteria</taxon>
        <taxon>Pseudomonadati</taxon>
        <taxon>Pseudomonadota</taxon>
        <taxon>Gammaproteobacteria</taxon>
        <taxon>Pseudomonadales</taxon>
        <taxon>Pseudomonadaceae</taxon>
        <taxon>Pseudomonas</taxon>
    </lineage>
</organism>
<evidence type="ECO:0000313" key="1">
    <source>
        <dbReference type="EMBL" id="RON42370.1"/>
    </source>
</evidence>
<dbReference type="AlphaFoldDB" id="A0A423JXE4"/>
<dbReference type="RefSeq" id="WP_123364286.1">
    <property type="nucleotide sequence ID" value="NZ_MOBO01000001.1"/>
</dbReference>
<evidence type="ECO:0000313" key="2">
    <source>
        <dbReference type="Proteomes" id="UP000286351"/>
    </source>
</evidence>
<dbReference type="Proteomes" id="UP000286351">
    <property type="component" value="Unassembled WGS sequence"/>
</dbReference>
<sequence>MNHVTNDLPEAIRRQAERILRDIENAGSMIVAVKSGAKANGFVLGVMCSGGLPLEQCDLLSAHFDKVTEMKLRQLALGI</sequence>
<proteinExistence type="predicted"/>
<gene>
    <name evidence="1" type="ORF">BK664_01960</name>
</gene>
<reference evidence="1 2" key="1">
    <citation type="submission" date="2016-10" db="EMBL/GenBank/DDBJ databases">
        <title>Comparative genome analysis of multiple Pseudomonas spp. focuses on biocontrol and plant growth promoting traits.</title>
        <authorList>
            <person name="Tao X.-Y."/>
            <person name="Taylor C.G."/>
        </authorList>
    </citation>
    <scope>NUCLEOTIDE SEQUENCE [LARGE SCALE GENOMIC DNA]</scope>
    <source>
        <strain evidence="1 2">38D4</strain>
    </source>
</reference>